<accession>A0A7Z7JEE7</accession>
<organism evidence="1 2">
    <name type="scientific">Cupriavidus taiwanensis</name>
    <dbReference type="NCBI Taxonomy" id="164546"/>
    <lineage>
        <taxon>Bacteria</taxon>
        <taxon>Pseudomonadati</taxon>
        <taxon>Pseudomonadota</taxon>
        <taxon>Betaproteobacteria</taxon>
        <taxon>Burkholderiales</taxon>
        <taxon>Burkholderiaceae</taxon>
        <taxon>Cupriavidus</taxon>
    </lineage>
</organism>
<evidence type="ECO:0000313" key="2">
    <source>
        <dbReference type="Proteomes" id="UP000257139"/>
    </source>
</evidence>
<dbReference type="EMBL" id="LT978514">
    <property type="protein sequence ID" value="SPC23804.1"/>
    <property type="molecule type" value="Genomic_DNA"/>
</dbReference>
<name>A0A7Z7JEE7_9BURK</name>
<proteinExistence type="predicted"/>
<gene>
    <name evidence="1" type="ORF">CBM2594_B80195</name>
</gene>
<evidence type="ECO:0000313" key="1">
    <source>
        <dbReference type="EMBL" id="SPC23804.1"/>
    </source>
</evidence>
<protein>
    <submittedName>
        <fullName evidence="1">Uncharacterized protein</fullName>
    </submittedName>
</protein>
<reference evidence="1 2" key="1">
    <citation type="submission" date="2018-01" db="EMBL/GenBank/DDBJ databases">
        <authorList>
            <person name="Clerissi C."/>
        </authorList>
    </citation>
    <scope>NUCLEOTIDE SEQUENCE [LARGE SCALE GENOMIC DNA]</scope>
    <source>
        <strain evidence="1">Cupriavidus taiwanensis STM 6021</strain>
    </source>
</reference>
<dbReference type="AlphaFoldDB" id="A0A7Z7JEE7"/>
<sequence>MKQDWLRQGSSAVTNRFSRGAALTTPLGDMYATGQPWLARCFLQYSTPKLLLATE</sequence>
<dbReference type="Proteomes" id="UP000257139">
    <property type="component" value="Chromosome CBM2594_b"/>
</dbReference>